<accession>A0A0K8RF78</accession>
<dbReference type="EMBL" id="GADI01004694">
    <property type="protein sequence ID" value="JAA69114.1"/>
    <property type="molecule type" value="mRNA"/>
</dbReference>
<name>A0A0K8RF78_IXORI</name>
<feature type="signal peptide" evidence="1">
    <location>
        <begin position="1"/>
        <end position="18"/>
    </location>
</feature>
<reference evidence="2" key="1">
    <citation type="submission" date="2012-12" db="EMBL/GenBank/DDBJ databases">
        <title>Identification and characterization of a phenylalanine ammonia-lyase gene family in Isatis indigotica Fort.</title>
        <authorList>
            <person name="Liu Q."/>
            <person name="Chen J."/>
            <person name="Zhou X."/>
            <person name="Di P."/>
            <person name="Xiao Y."/>
            <person name="Xuan H."/>
            <person name="Zhang L."/>
            <person name="Chen W."/>
        </authorList>
    </citation>
    <scope>NUCLEOTIDE SEQUENCE</scope>
    <source>
        <tissue evidence="2">Salivary gland</tissue>
    </source>
</reference>
<evidence type="ECO:0000313" key="2">
    <source>
        <dbReference type="EMBL" id="JAA69114.1"/>
    </source>
</evidence>
<organism evidence="2">
    <name type="scientific">Ixodes ricinus</name>
    <name type="common">Common tick</name>
    <name type="synonym">Acarus ricinus</name>
    <dbReference type="NCBI Taxonomy" id="34613"/>
    <lineage>
        <taxon>Eukaryota</taxon>
        <taxon>Metazoa</taxon>
        <taxon>Ecdysozoa</taxon>
        <taxon>Arthropoda</taxon>
        <taxon>Chelicerata</taxon>
        <taxon>Arachnida</taxon>
        <taxon>Acari</taxon>
        <taxon>Parasitiformes</taxon>
        <taxon>Ixodida</taxon>
        <taxon>Ixodoidea</taxon>
        <taxon>Ixodidae</taxon>
        <taxon>Ixodinae</taxon>
        <taxon>Ixodes</taxon>
    </lineage>
</organism>
<sequence length="99" mass="10830">MKLVVFAVVLILSALLSADFSSGLISNCDGYIQQGGDLVCGKQGSNYYDFDPNTCTVRCTDGREVNLPPEVCSPGEMNCTSEVETKIGNWVLRIQEEYI</sequence>
<dbReference type="AlphaFoldDB" id="A0A0K8RF78"/>
<proteinExistence type="evidence at transcript level"/>
<keyword evidence="1" id="KW-0732">Signal</keyword>
<evidence type="ECO:0000256" key="1">
    <source>
        <dbReference type="SAM" id="SignalP"/>
    </source>
</evidence>
<feature type="chain" id="PRO_5005517267" evidence="1">
    <location>
        <begin position="19"/>
        <end position="99"/>
    </location>
</feature>
<protein>
    <submittedName>
        <fullName evidence="2">Putative ixodes 10 kDa peptide protein</fullName>
    </submittedName>
</protein>